<evidence type="ECO:0000313" key="3">
    <source>
        <dbReference type="Proteomes" id="UP000290819"/>
    </source>
</evidence>
<sequence>MSLIQRLRRRLFPPRDVIEGYENDQLIETIYRKTVAFRPEGDWPLVANLKAVLDFGGGAGIHYKLARQQSPGIRWAVVETPAMVRRASELATDQLKFFDDIQKAANWLGSIDLMHSNGAIQYVDDALETVEALCAARPARMVWYRVPIGDVARAEVQTSLLSNNGPGQLAADTDKLVKYERHWIPEGAFVAAHNGYQLSESGPDPRERGSQQFTFVRSTD</sequence>
<dbReference type="InterPro" id="IPR029063">
    <property type="entry name" value="SAM-dependent_MTases_sf"/>
</dbReference>
<evidence type="ECO:0000256" key="1">
    <source>
        <dbReference type="SAM" id="MobiDB-lite"/>
    </source>
</evidence>
<dbReference type="AlphaFoldDB" id="A0A4Q1ULH4"/>
<protein>
    <recommendedName>
        <fullName evidence="4">Methyltransferase, TIGR04325 family</fullName>
    </recommendedName>
</protein>
<comment type="caution">
    <text evidence="2">The sequence shown here is derived from an EMBL/GenBank/DDBJ whole genome shotgun (WGS) entry which is preliminary data.</text>
</comment>
<dbReference type="Gene3D" id="3.40.50.150">
    <property type="entry name" value="Vaccinia Virus protein VP39"/>
    <property type="match status" value="1"/>
</dbReference>
<feature type="compositionally biased region" description="Polar residues" evidence="1">
    <location>
        <begin position="210"/>
        <end position="220"/>
    </location>
</feature>
<reference evidence="2 3" key="1">
    <citation type="submission" date="2017-03" db="EMBL/GenBank/DDBJ databases">
        <authorList>
            <person name="Safronova V.I."/>
            <person name="Sazanova A.L."/>
            <person name="Chirak E.R."/>
        </authorList>
    </citation>
    <scope>NUCLEOTIDE SEQUENCE [LARGE SCALE GENOMIC DNA]</scope>
    <source>
        <strain evidence="2 3">Opo-243</strain>
    </source>
</reference>
<dbReference type="EMBL" id="MZXW01000054">
    <property type="protein sequence ID" value="RXT34660.1"/>
    <property type="molecule type" value="Genomic_DNA"/>
</dbReference>
<evidence type="ECO:0008006" key="4">
    <source>
        <dbReference type="Google" id="ProtNLM"/>
    </source>
</evidence>
<evidence type="ECO:0000313" key="2">
    <source>
        <dbReference type="EMBL" id="RXT34660.1"/>
    </source>
</evidence>
<gene>
    <name evidence="2" type="ORF">B5V03_38715</name>
</gene>
<proteinExistence type="predicted"/>
<name>A0A4Q1ULH4_9BRAD</name>
<feature type="region of interest" description="Disordered" evidence="1">
    <location>
        <begin position="196"/>
        <end position="220"/>
    </location>
</feature>
<dbReference type="SUPFAM" id="SSF53335">
    <property type="entry name" value="S-adenosyl-L-methionine-dependent methyltransferases"/>
    <property type="match status" value="1"/>
</dbReference>
<keyword evidence="3" id="KW-1185">Reference proteome</keyword>
<dbReference type="Proteomes" id="UP000290819">
    <property type="component" value="Unassembled WGS sequence"/>
</dbReference>
<organism evidence="2 3">
    <name type="scientific">Bradyrhizobium betae</name>
    <dbReference type="NCBI Taxonomy" id="244734"/>
    <lineage>
        <taxon>Bacteria</taxon>
        <taxon>Pseudomonadati</taxon>
        <taxon>Pseudomonadota</taxon>
        <taxon>Alphaproteobacteria</taxon>
        <taxon>Hyphomicrobiales</taxon>
        <taxon>Nitrobacteraceae</taxon>
        <taxon>Bradyrhizobium</taxon>
    </lineage>
</organism>
<accession>A0A4Q1ULH4</accession>